<gene>
    <name evidence="6" type="ORF">Tci_000285</name>
</gene>
<keyword evidence="3" id="KW-0067">ATP-binding</keyword>
<dbReference type="EMBL" id="BKCJ010000004">
    <property type="protein sequence ID" value="GEU28307.1"/>
    <property type="molecule type" value="Genomic_DNA"/>
</dbReference>
<evidence type="ECO:0000256" key="2">
    <source>
        <dbReference type="ARBA" id="ARBA00022741"/>
    </source>
</evidence>
<dbReference type="GO" id="GO:0016887">
    <property type="term" value="F:ATP hydrolysis activity"/>
    <property type="evidence" value="ECO:0007669"/>
    <property type="project" value="InterPro"/>
</dbReference>
<keyword evidence="1" id="KW-0813">Transport</keyword>
<feature type="compositionally biased region" description="Basic and acidic residues" evidence="4">
    <location>
        <begin position="712"/>
        <end position="725"/>
    </location>
</feature>
<proteinExistence type="predicted"/>
<dbReference type="SMART" id="SM00382">
    <property type="entry name" value="AAA"/>
    <property type="match status" value="1"/>
</dbReference>
<feature type="compositionally biased region" description="Low complexity" evidence="4">
    <location>
        <begin position="682"/>
        <end position="691"/>
    </location>
</feature>
<accession>A0A699GF98</accession>
<evidence type="ECO:0000256" key="1">
    <source>
        <dbReference type="ARBA" id="ARBA00022448"/>
    </source>
</evidence>
<dbReference type="AlphaFoldDB" id="A0A699GF98"/>
<dbReference type="Pfam" id="PF00005">
    <property type="entry name" value="ABC_tran"/>
    <property type="match status" value="1"/>
</dbReference>
<comment type="caution">
    <text evidence="6">The sequence shown here is derived from an EMBL/GenBank/DDBJ whole genome shotgun (WGS) entry which is preliminary data.</text>
</comment>
<feature type="region of interest" description="Disordered" evidence="4">
    <location>
        <begin position="1010"/>
        <end position="1055"/>
    </location>
</feature>
<feature type="region of interest" description="Disordered" evidence="4">
    <location>
        <begin position="626"/>
        <end position="739"/>
    </location>
</feature>
<dbReference type="InterPro" id="IPR051782">
    <property type="entry name" value="ABC_Transporter_VariousFunc"/>
</dbReference>
<reference evidence="6" key="1">
    <citation type="journal article" date="2019" name="Sci. Rep.">
        <title>Draft genome of Tanacetum cinerariifolium, the natural source of mosquito coil.</title>
        <authorList>
            <person name="Yamashiro T."/>
            <person name="Shiraishi A."/>
            <person name="Satake H."/>
            <person name="Nakayama K."/>
        </authorList>
    </citation>
    <scope>NUCLEOTIDE SEQUENCE</scope>
</reference>
<dbReference type="InterPro" id="IPR003593">
    <property type="entry name" value="AAA+_ATPase"/>
</dbReference>
<organism evidence="6">
    <name type="scientific">Tanacetum cinerariifolium</name>
    <name type="common">Dalmatian daisy</name>
    <name type="synonym">Chrysanthemum cinerariifolium</name>
    <dbReference type="NCBI Taxonomy" id="118510"/>
    <lineage>
        <taxon>Eukaryota</taxon>
        <taxon>Viridiplantae</taxon>
        <taxon>Streptophyta</taxon>
        <taxon>Embryophyta</taxon>
        <taxon>Tracheophyta</taxon>
        <taxon>Spermatophyta</taxon>
        <taxon>Magnoliopsida</taxon>
        <taxon>eudicotyledons</taxon>
        <taxon>Gunneridae</taxon>
        <taxon>Pentapetalae</taxon>
        <taxon>asterids</taxon>
        <taxon>campanulids</taxon>
        <taxon>Asterales</taxon>
        <taxon>Asteraceae</taxon>
        <taxon>Asteroideae</taxon>
        <taxon>Anthemideae</taxon>
        <taxon>Anthemidinae</taxon>
        <taxon>Tanacetum</taxon>
    </lineage>
</organism>
<feature type="region of interest" description="Disordered" evidence="4">
    <location>
        <begin position="341"/>
        <end position="373"/>
    </location>
</feature>
<evidence type="ECO:0000313" key="6">
    <source>
        <dbReference type="EMBL" id="GEU28307.1"/>
    </source>
</evidence>
<feature type="compositionally biased region" description="Basic residues" evidence="4">
    <location>
        <begin position="637"/>
        <end position="646"/>
    </location>
</feature>
<evidence type="ECO:0000256" key="3">
    <source>
        <dbReference type="ARBA" id="ARBA00022840"/>
    </source>
</evidence>
<dbReference type="GO" id="GO:0005524">
    <property type="term" value="F:ATP binding"/>
    <property type="evidence" value="ECO:0007669"/>
    <property type="project" value="UniProtKB-KW"/>
</dbReference>
<dbReference type="PANTHER" id="PTHR42939:SF1">
    <property type="entry name" value="ABC TRANSPORTER ATP-BINDING PROTEIN ALBC-RELATED"/>
    <property type="match status" value="1"/>
</dbReference>
<feature type="compositionally biased region" description="Low complexity" evidence="4">
    <location>
        <begin position="1035"/>
        <end position="1055"/>
    </location>
</feature>
<dbReference type="Gene3D" id="3.40.50.300">
    <property type="entry name" value="P-loop containing nucleotide triphosphate hydrolases"/>
    <property type="match status" value="1"/>
</dbReference>
<dbReference type="InterPro" id="IPR003439">
    <property type="entry name" value="ABC_transporter-like_ATP-bd"/>
</dbReference>
<dbReference type="PANTHER" id="PTHR42939">
    <property type="entry name" value="ABC TRANSPORTER ATP-BINDING PROTEIN ALBC-RELATED"/>
    <property type="match status" value="1"/>
</dbReference>
<protein>
    <submittedName>
        <fullName evidence="6">ABC transporter F family member 3</fullName>
    </submittedName>
</protein>
<evidence type="ECO:0000259" key="5">
    <source>
        <dbReference type="PROSITE" id="PS50893"/>
    </source>
</evidence>
<feature type="compositionally biased region" description="Basic and acidic residues" evidence="4">
    <location>
        <begin position="364"/>
        <end position="373"/>
    </location>
</feature>
<evidence type="ECO:0000256" key="4">
    <source>
        <dbReference type="SAM" id="MobiDB-lite"/>
    </source>
</evidence>
<name>A0A699GF98_TANCI</name>
<dbReference type="SUPFAM" id="SSF52540">
    <property type="entry name" value="P-loop containing nucleoside triphosphate hydrolases"/>
    <property type="match status" value="1"/>
</dbReference>
<feature type="compositionally biased region" description="Basic and acidic residues" evidence="4">
    <location>
        <begin position="1019"/>
        <end position="1033"/>
    </location>
</feature>
<dbReference type="PROSITE" id="PS50893">
    <property type="entry name" value="ABC_TRANSPORTER_2"/>
    <property type="match status" value="1"/>
</dbReference>
<sequence length="1055" mass="109232">MPGTDEKSFLFLSRLPPPHGARGAGALHRQRCQLAGTGAAGVRPGTTGTAGVHRPAQPAGAHAAVVRSARPADCANAAGGRARVAAAQAAPSGGRGALDACAADLPPPALACRSDCRGHDRRTDGAGVRGVVRSVVVPVAGLAAARGAAGAGLHRAVAAAGMAAGDGGVDAARAAGRAASGARCAPCSAGAVRLSAACARRQSACLALFLAPAVLAAMLARRQHGRPPANLLIGRRPAGRCRVAVTAAVAGGGAAGRMGHEHGADAGAAHRPRRQGRGRTDRAPASGGGRLAAVDGYTVSQRHRAGAGAGLAGGRLLCRAGGRSHRSRSHRGRRLVRRCRAGAGRHRRAAPADRARTRGPGAGRHPDTDRDWKRTMELTPVLQISQLNFGYAGHALFHGLDLQLGTGLTWLRGDNGAGKTTLLKLAGGALNAHGGSIALDGIDIGAQPLAYRLQCFYCGGDLPQLPWLTVRELLDLHLALYAATDPALLNRELQALHLTATLDQPVTTLSLGQHKKVQLALMLALPVRLLLIDEPFNGLDADAMAYLRQQLSTPERLARQCIVLTSHLEPALPVARTVILGLPSIATGVFADVRFPQVSHPVAAPVAIKNLAAVRHAHPARTAIDRWPDPRTPLPGRRNHFRRGRGRPGAIPGHFRPRADQPPAPWRPRAGGGTGTGRLFRRPGAARQRPAQRPDARHRQLRTGRVLPRRLSRADGNRRRDRLQDRAGPGAPPGRTIARMDGRRFAHGTDAVPGDSVFAGDRAVLHSAAAHAQAAARGIQPRRGRAAGRCAVRAGGGPGGAADRAVAIGAVGIVAAHAERVPGRRHRFRAPHHAGTGAAIPLFKTGQVRAQHQQPPDVVYGQLRTKTSDGHPGVGGGVAAVAAAGAVFDFFLPARRPPFQKIPGARRAQRVFRAHPVPAARGAPDRVPLLPGPAQAHHPRYGRAGPGPVGDRRVVAAAAGLYGGGAGVGAVRGLHRRLHAGGDGGPAHPPLDHGADDFYRRLGGGHCGPDAGIAALGRGDGDRRNPGPPDHRPAPARAPQQRHPPAHAPGQRGFG</sequence>
<dbReference type="InterPro" id="IPR027417">
    <property type="entry name" value="P-loop_NTPase"/>
</dbReference>
<feature type="region of interest" description="Disordered" evidence="4">
    <location>
        <begin position="254"/>
        <end position="291"/>
    </location>
</feature>
<feature type="domain" description="ABC transporter" evidence="5">
    <location>
        <begin position="382"/>
        <end position="608"/>
    </location>
</feature>
<keyword evidence="2" id="KW-0547">Nucleotide-binding</keyword>
<feature type="compositionally biased region" description="Basic residues" evidence="4">
    <location>
        <begin position="699"/>
        <end position="711"/>
    </location>
</feature>